<gene>
    <name evidence="1" type="ORF">Q8W30_03065</name>
</gene>
<organism evidence="1 2">
    <name type="scientific">Neptunomonas phycophila</name>
    <dbReference type="NCBI Taxonomy" id="1572645"/>
    <lineage>
        <taxon>Bacteria</taxon>
        <taxon>Pseudomonadati</taxon>
        <taxon>Pseudomonadota</taxon>
        <taxon>Gammaproteobacteria</taxon>
        <taxon>Oceanospirillales</taxon>
        <taxon>Oceanospirillaceae</taxon>
        <taxon>Neptunomonas</taxon>
    </lineage>
</organism>
<dbReference type="Proteomes" id="UP001177341">
    <property type="component" value="Unassembled WGS sequence"/>
</dbReference>
<dbReference type="EMBL" id="JAUYVO010000002">
    <property type="protein sequence ID" value="MDP2521541.1"/>
    <property type="molecule type" value="Genomic_DNA"/>
</dbReference>
<dbReference type="RefSeq" id="WP_305450145.1">
    <property type="nucleotide sequence ID" value="NZ_CAXPFL010000016.1"/>
</dbReference>
<name>A0ABT9ER46_9GAMM</name>
<reference evidence="1" key="1">
    <citation type="submission" date="2023-07" db="EMBL/GenBank/DDBJ databases">
        <title>Genome content predicts the carbon catabolic preferences of heterotrophic bacteria.</title>
        <authorList>
            <person name="Gralka M."/>
        </authorList>
    </citation>
    <scope>NUCLEOTIDE SEQUENCE</scope>
    <source>
        <strain evidence="1">5G01</strain>
    </source>
</reference>
<protein>
    <submittedName>
        <fullName evidence="1">Uncharacterized protein</fullName>
    </submittedName>
</protein>
<comment type="caution">
    <text evidence="1">The sequence shown here is derived from an EMBL/GenBank/DDBJ whole genome shotgun (WGS) entry which is preliminary data.</text>
</comment>
<evidence type="ECO:0000313" key="2">
    <source>
        <dbReference type="Proteomes" id="UP001177341"/>
    </source>
</evidence>
<keyword evidence="2" id="KW-1185">Reference proteome</keyword>
<proteinExistence type="predicted"/>
<accession>A0ABT9ER46</accession>
<sequence length="71" mass="7847">MFVPVHAVILDCDSNGNGFETFSSAYANINPTTGLVEGTYGMAPIKKQLTVLPVLHPFYYGALVLWQTIQW</sequence>
<evidence type="ECO:0000313" key="1">
    <source>
        <dbReference type="EMBL" id="MDP2521541.1"/>
    </source>
</evidence>